<evidence type="ECO:0000313" key="1">
    <source>
        <dbReference type="EMBL" id="RZC44200.1"/>
    </source>
</evidence>
<accession>A0A4Y7I8P0</accession>
<dbReference type="Gramene" id="RZC44200">
    <property type="protein sequence ID" value="RZC44200"/>
    <property type="gene ID" value="C5167_037154"/>
</dbReference>
<proteinExistence type="predicted"/>
<protein>
    <submittedName>
        <fullName evidence="1">Uncharacterized protein</fullName>
    </submittedName>
</protein>
<keyword evidence="2" id="KW-1185">Reference proteome</keyword>
<name>A0A4Y7I8P0_PAPSO</name>
<reference evidence="1 2" key="1">
    <citation type="journal article" date="2018" name="Science">
        <title>The opium poppy genome and morphinan production.</title>
        <authorList>
            <person name="Guo L."/>
            <person name="Winzer T."/>
            <person name="Yang X."/>
            <person name="Li Y."/>
            <person name="Ning Z."/>
            <person name="He Z."/>
            <person name="Teodor R."/>
            <person name="Lu Y."/>
            <person name="Bowser T.A."/>
            <person name="Graham I.A."/>
            <person name="Ye K."/>
        </authorList>
    </citation>
    <scope>NUCLEOTIDE SEQUENCE [LARGE SCALE GENOMIC DNA]</scope>
    <source>
        <strain evidence="2">cv. HN1</strain>
        <tissue evidence="1">Leaves</tissue>
    </source>
</reference>
<organism evidence="1 2">
    <name type="scientific">Papaver somniferum</name>
    <name type="common">Opium poppy</name>
    <dbReference type="NCBI Taxonomy" id="3469"/>
    <lineage>
        <taxon>Eukaryota</taxon>
        <taxon>Viridiplantae</taxon>
        <taxon>Streptophyta</taxon>
        <taxon>Embryophyta</taxon>
        <taxon>Tracheophyta</taxon>
        <taxon>Spermatophyta</taxon>
        <taxon>Magnoliopsida</taxon>
        <taxon>Ranunculales</taxon>
        <taxon>Papaveraceae</taxon>
        <taxon>Papaveroideae</taxon>
        <taxon>Papaver</taxon>
    </lineage>
</organism>
<dbReference type="AlphaFoldDB" id="A0A4Y7I8P0"/>
<dbReference type="Proteomes" id="UP000316621">
    <property type="component" value="Chromosome 1"/>
</dbReference>
<evidence type="ECO:0000313" key="2">
    <source>
        <dbReference type="Proteomes" id="UP000316621"/>
    </source>
</evidence>
<sequence length="43" mass="5113">MRVKEFLMVFYLGKAKTRWSESGYRVSSNTRLKAFEFVDTGEF</sequence>
<dbReference type="EMBL" id="CM010715">
    <property type="protein sequence ID" value="RZC44200.1"/>
    <property type="molecule type" value="Genomic_DNA"/>
</dbReference>
<gene>
    <name evidence="1" type="ORF">C5167_037154</name>
</gene>